<dbReference type="PANTHER" id="PTHR34698:SF2">
    <property type="entry name" value="5-OXOPROLINASE SUBUNIT B"/>
    <property type="match status" value="1"/>
</dbReference>
<dbReference type="Gene3D" id="3.30.1360.40">
    <property type="match status" value="1"/>
</dbReference>
<dbReference type="PANTHER" id="PTHR34698">
    <property type="entry name" value="5-OXOPROLINASE SUBUNIT B"/>
    <property type="match status" value="1"/>
</dbReference>
<dbReference type="InterPro" id="IPR003833">
    <property type="entry name" value="CT_C_D"/>
</dbReference>
<keyword evidence="3" id="KW-0067">ATP-binding</keyword>
<feature type="domain" description="Carboxyltransferase" evidence="4">
    <location>
        <begin position="3"/>
        <end position="203"/>
    </location>
</feature>
<reference evidence="5 6" key="1">
    <citation type="submission" date="2019-04" db="EMBL/GenBank/DDBJ databases">
        <title>Genome sequence of Bacillus hwajinpoensis strain Y2.</title>
        <authorList>
            <person name="Fair J.L."/>
            <person name="Maclea K.S."/>
        </authorList>
    </citation>
    <scope>NUCLEOTIDE SEQUENCE [LARGE SCALE GENOMIC DNA]</scope>
    <source>
        <strain evidence="5 6">Y2</strain>
    </source>
</reference>
<organism evidence="5 6">
    <name type="scientific">Guptibacillus hwajinpoensis</name>
    <dbReference type="NCBI Taxonomy" id="208199"/>
    <lineage>
        <taxon>Bacteria</taxon>
        <taxon>Bacillati</taxon>
        <taxon>Bacillota</taxon>
        <taxon>Bacilli</taxon>
        <taxon>Bacillales</taxon>
        <taxon>Guptibacillaceae</taxon>
        <taxon>Guptibacillus</taxon>
    </lineage>
</organism>
<sequence length="240" mass="27091">MSITFHPLGEAAVKVSFHQAVSPSLNNIIKAFCTNISLKDRGIIEWVPAYDSVTVYYDPWIFTYQQMTELLNEIALKTEQKPSNSKTIVTIPTLYGGEYGPDLEELAETKKLKTEDVISIHTDADYLVNMIGFLPGFPYLSGLDEKISMARLEEPRQAVPAGSVGIAGSQTGIYPLESPGGWNLIGRTPLRLYDLENENPFLLEQGDYLQFKSITKEEFEQIKREIDEGTYKLERKEETK</sequence>
<dbReference type="EMBL" id="SWFM01000002">
    <property type="protein sequence ID" value="TKD70522.1"/>
    <property type="molecule type" value="Genomic_DNA"/>
</dbReference>
<proteinExistence type="predicted"/>
<dbReference type="SUPFAM" id="SSF160467">
    <property type="entry name" value="PH0987 N-terminal domain-like"/>
    <property type="match status" value="1"/>
</dbReference>
<dbReference type="Gene3D" id="2.40.100.10">
    <property type="entry name" value="Cyclophilin-like"/>
    <property type="match status" value="1"/>
</dbReference>
<dbReference type="Proteomes" id="UP000310541">
    <property type="component" value="Unassembled WGS sequence"/>
</dbReference>
<evidence type="ECO:0000256" key="2">
    <source>
        <dbReference type="ARBA" id="ARBA00022801"/>
    </source>
</evidence>
<name>A0A4U1MJ69_9BACL</name>
<dbReference type="GO" id="GO:0005524">
    <property type="term" value="F:ATP binding"/>
    <property type="evidence" value="ECO:0007669"/>
    <property type="project" value="UniProtKB-KW"/>
</dbReference>
<dbReference type="EC" id="3.5.2.9" evidence="5"/>
<accession>A0A4U1MJ69</accession>
<dbReference type="SUPFAM" id="SSF50891">
    <property type="entry name" value="Cyclophilin-like"/>
    <property type="match status" value="1"/>
</dbReference>
<protein>
    <submittedName>
        <fullName evidence="5">5-oxoprolinase subunit PxpB</fullName>
        <ecNumber evidence="5">3.5.2.9</ecNumber>
    </submittedName>
</protein>
<evidence type="ECO:0000313" key="5">
    <source>
        <dbReference type="EMBL" id="TKD70522.1"/>
    </source>
</evidence>
<dbReference type="NCBIfam" id="TIGR00370">
    <property type="entry name" value="5-oxoprolinase subunit PxpB"/>
    <property type="match status" value="1"/>
</dbReference>
<keyword evidence="1" id="KW-0547">Nucleotide-binding</keyword>
<evidence type="ECO:0000256" key="3">
    <source>
        <dbReference type="ARBA" id="ARBA00022840"/>
    </source>
</evidence>
<dbReference type="InterPro" id="IPR010016">
    <property type="entry name" value="PxpB"/>
</dbReference>
<evidence type="ECO:0000259" key="4">
    <source>
        <dbReference type="SMART" id="SM00796"/>
    </source>
</evidence>
<comment type="caution">
    <text evidence="5">The sequence shown here is derived from an EMBL/GenBank/DDBJ whole genome shotgun (WGS) entry which is preliminary data.</text>
</comment>
<dbReference type="Pfam" id="PF02682">
    <property type="entry name" value="CT_C_D"/>
    <property type="match status" value="1"/>
</dbReference>
<dbReference type="RefSeq" id="WP_136946603.1">
    <property type="nucleotide sequence ID" value="NZ_SWFM01000002.1"/>
</dbReference>
<dbReference type="SMART" id="SM00796">
    <property type="entry name" value="AHS1"/>
    <property type="match status" value="1"/>
</dbReference>
<evidence type="ECO:0000313" key="6">
    <source>
        <dbReference type="Proteomes" id="UP000310541"/>
    </source>
</evidence>
<gene>
    <name evidence="5" type="primary">pxpB</name>
    <name evidence="5" type="ORF">FBF83_07785</name>
</gene>
<dbReference type="AlphaFoldDB" id="A0A4U1MJ69"/>
<dbReference type="OrthoDB" id="9778567at2"/>
<dbReference type="GO" id="GO:0017168">
    <property type="term" value="F:5-oxoprolinase (ATP-hydrolyzing) activity"/>
    <property type="evidence" value="ECO:0007669"/>
    <property type="project" value="UniProtKB-EC"/>
</dbReference>
<evidence type="ECO:0000256" key="1">
    <source>
        <dbReference type="ARBA" id="ARBA00022741"/>
    </source>
</evidence>
<keyword evidence="2 5" id="KW-0378">Hydrolase</keyword>
<dbReference type="InterPro" id="IPR029000">
    <property type="entry name" value="Cyclophilin-like_dom_sf"/>
</dbReference>